<protein>
    <recommendedName>
        <fullName evidence="4">MARVEL domain-containing protein</fullName>
    </recommendedName>
</protein>
<feature type="transmembrane region" description="Helical" evidence="1">
    <location>
        <begin position="147"/>
        <end position="172"/>
    </location>
</feature>
<accession>M2TET0</accession>
<dbReference type="AlphaFoldDB" id="M2TET0"/>
<name>M2TET0_COCH5</name>
<dbReference type="EMBL" id="KB445570">
    <property type="protein sequence ID" value="EMD95960.1"/>
    <property type="molecule type" value="Genomic_DNA"/>
</dbReference>
<keyword evidence="1" id="KW-1133">Transmembrane helix</keyword>
<gene>
    <name evidence="2" type="ORF">COCHEDRAFT_1019459</name>
</gene>
<dbReference type="STRING" id="701091.M2TET0"/>
<evidence type="ECO:0000313" key="2">
    <source>
        <dbReference type="EMBL" id="EMD95960.1"/>
    </source>
</evidence>
<evidence type="ECO:0000313" key="3">
    <source>
        <dbReference type="Proteomes" id="UP000016936"/>
    </source>
</evidence>
<keyword evidence="1" id="KW-0472">Membrane</keyword>
<feature type="transmembrane region" description="Helical" evidence="1">
    <location>
        <begin position="12"/>
        <end position="34"/>
    </location>
</feature>
<dbReference type="OMA" id="WFIRGIQ"/>
<dbReference type="OrthoDB" id="5342507at2759"/>
<feature type="transmembrane region" description="Helical" evidence="1">
    <location>
        <begin position="77"/>
        <end position="99"/>
    </location>
</feature>
<keyword evidence="3" id="KW-1185">Reference proteome</keyword>
<reference evidence="2 3" key="1">
    <citation type="journal article" date="2012" name="PLoS Pathog.">
        <title>Diverse lifestyles and strategies of plant pathogenesis encoded in the genomes of eighteen Dothideomycetes fungi.</title>
        <authorList>
            <person name="Ohm R.A."/>
            <person name="Feau N."/>
            <person name="Henrissat B."/>
            <person name="Schoch C.L."/>
            <person name="Horwitz B.A."/>
            <person name="Barry K.W."/>
            <person name="Condon B.J."/>
            <person name="Copeland A.C."/>
            <person name="Dhillon B."/>
            <person name="Glaser F."/>
            <person name="Hesse C.N."/>
            <person name="Kosti I."/>
            <person name="LaButti K."/>
            <person name="Lindquist E.A."/>
            <person name="Lucas S."/>
            <person name="Salamov A.A."/>
            <person name="Bradshaw R.E."/>
            <person name="Ciuffetti L."/>
            <person name="Hamelin R.C."/>
            <person name="Kema G.H.J."/>
            <person name="Lawrence C."/>
            <person name="Scott J.A."/>
            <person name="Spatafora J.W."/>
            <person name="Turgeon B.G."/>
            <person name="de Wit P.J.G.M."/>
            <person name="Zhong S."/>
            <person name="Goodwin S.B."/>
            <person name="Grigoriev I.V."/>
        </authorList>
    </citation>
    <scope>NUCLEOTIDE SEQUENCE [LARGE SCALE GENOMIC DNA]</scope>
    <source>
        <strain evidence="3">C5 / ATCC 48332 / race O</strain>
    </source>
</reference>
<keyword evidence="1" id="KW-0812">Transmembrane</keyword>
<reference evidence="3" key="2">
    <citation type="journal article" date="2013" name="PLoS Genet.">
        <title>Comparative genome structure, secondary metabolite, and effector coding capacity across Cochliobolus pathogens.</title>
        <authorList>
            <person name="Condon B.J."/>
            <person name="Leng Y."/>
            <person name="Wu D."/>
            <person name="Bushley K.E."/>
            <person name="Ohm R.A."/>
            <person name="Otillar R."/>
            <person name="Martin J."/>
            <person name="Schackwitz W."/>
            <person name="Grimwood J."/>
            <person name="MohdZainudin N."/>
            <person name="Xue C."/>
            <person name="Wang R."/>
            <person name="Manning V.A."/>
            <person name="Dhillon B."/>
            <person name="Tu Z.J."/>
            <person name="Steffenson B.J."/>
            <person name="Salamov A."/>
            <person name="Sun H."/>
            <person name="Lowry S."/>
            <person name="LaButti K."/>
            <person name="Han J."/>
            <person name="Copeland A."/>
            <person name="Lindquist E."/>
            <person name="Barry K."/>
            <person name="Schmutz J."/>
            <person name="Baker S.E."/>
            <person name="Ciuffetti L.M."/>
            <person name="Grigoriev I.V."/>
            <person name="Zhong S."/>
            <person name="Turgeon B.G."/>
        </authorList>
    </citation>
    <scope>NUCLEOTIDE SEQUENCE [LARGE SCALE GENOMIC DNA]</scope>
    <source>
        <strain evidence="3">C5 / ATCC 48332 / race O</strain>
    </source>
</reference>
<sequence>MGFGGAALKFGSTAIYALEFCCAAIILGIYSYFLAVQADRDVNIPVWQQAVTGLSGAVVLYTIFAVLLTCCIGGKTIFAMLAILFNILCCGAMIAIAVLTRDGAHSCSGNVRTPLGNGPASSKQGFGSNGQGNQITYSASLGTTCKLNTACFAVAIIGAFLFLISALLQVALMRHHKKEKRFGPGPSNGYTKGSGMKFWQRRKAHRTTGSRDPEVAAVPAATGGLAAPNGTHDYRPSHDTAYTGSTVASPNAGYDSHKPVGSGYHTAPTGSYAINGNTATYGNTATNY</sequence>
<dbReference type="HOGENOM" id="CLU_057540_1_0_1"/>
<evidence type="ECO:0008006" key="4">
    <source>
        <dbReference type="Google" id="ProtNLM"/>
    </source>
</evidence>
<dbReference type="eggNOG" id="ENOG502SP9C">
    <property type="taxonomic scope" value="Eukaryota"/>
</dbReference>
<dbReference type="Proteomes" id="UP000016936">
    <property type="component" value="Unassembled WGS sequence"/>
</dbReference>
<evidence type="ECO:0000256" key="1">
    <source>
        <dbReference type="SAM" id="Phobius"/>
    </source>
</evidence>
<proteinExistence type="predicted"/>
<feature type="transmembrane region" description="Helical" evidence="1">
    <location>
        <begin position="46"/>
        <end position="70"/>
    </location>
</feature>
<organism evidence="2 3">
    <name type="scientific">Cochliobolus heterostrophus (strain C5 / ATCC 48332 / race O)</name>
    <name type="common">Southern corn leaf blight fungus</name>
    <name type="synonym">Bipolaris maydis</name>
    <dbReference type="NCBI Taxonomy" id="701091"/>
    <lineage>
        <taxon>Eukaryota</taxon>
        <taxon>Fungi</taxon>
        <taxon>Dikarya</taxon>
        <taxon>Ascomycota</taxon>
        <taxon>Pezizomycotina</taxon>
        <taxon>Dothideomycetes</taxon>
        <taxon>Pleosporomycetidae</taxon>
        <taxon>Pleosporales</taxon>
        <taxon>Pleosporineae</taxon>
        <taxon>Pleosporaceae</taxon>
        <taxon>Bipolaris</taxon>
    </lineage>
</organism>